<accession>A0A7U8GSX6</accession>
<dbReference type="PANTHER" id="PTHR32022:SF10">
    <property type="entry name" value="D-GLUTAMATE CYCLASE, MITOCHONDRIAL"/>
    <property type="match status" value="1"/>
</dbReference>
<dbReference type="Proteomes" id="UP000002171">
    <property type="component" value="Unassembled WGS sequence"/>
</dbReference>
<dbReference type="EMBL" id="AAOW01000007">
    <property type="protein sequence ID" value="EAR61540.1"/>
    <property type="molecule type" value="Genomic_DNA"/>
</dbReference>
<evidence type="ECO:0000313" key="2">
    <source>
        <dbReference type="EMBL" id="EAR61540.1"/>
    </source>
</evidence>
<gene>
    <name evidence="2" type="ORF">MED92_12836</name>
</gene>
<proteinExistence type="predicted"/>
<comment type="caution">
    <text evidence="2">The sequence shown here is derived from an EMBL/GenBank/DDBJ whole genome shotgun (WGS) entry which is preliminary data.</text>
</comment>
<dbReference type="AlphaFoldDB" id="A0A7U8GSX6"/>
<dbReference type="Pfam" id="PF14336">
    <property type="entry name" value="GLUCM-like_C"/>
    <property type="match status" value="1"/>
</dbReference>
<dbReference type="RefSeq" id="WP_007020313.1">
    <property type="nucleotide sequence ID" value="NZ_CH724125.1"/>
</dbReference>
<evidence type="ECO:0000313" key="3">
    <source>
        <dbReference type="Proteomes" id="UP000002171"/>
    </source>
</evidence>
<dbReference type="InterPro" id="IPR025504">
    <property type="entry name" value="GLUCM_C"/>
</dbReference>
<dbReference type="PANTHER" id="PTHR32022">
    <property type="entry name" value="D-GLUTAMATE CYCLASE, MITOCHONDRIAL"/>
    <property type="match status" value="1"/>
</dbReference>
<name>A0A7U8GSX6_NEPCE</name>
<organism evidence="2 3">
    <name type="scientific">Neptuniibacter caesariensis</name>
    <dbReference type="NCBI Taxonomy" id="207954"/>
    <lineage>
        <taxon>Bacteria</taxon>
        <taxon>Pseudomonadati</taxon>
        <taxon>Pseudomonadota</taxon>
        <taxon>Gammaproteobacteria</taxon>
        <taxon>Oceanospirillales</taxon>
        <taxon>Oceanospirillaceae</taxon>
        <taxon>Neptuniibacter</taxon>
    </lineage>
</organism>
<sequence length="282" mass="30517">MSNAINEANLSKQIEDLLVAKNLRGMKTVQPALAPGYYQRAARILNKCKGHVLIGTGFPVVDTFETDGPVGAIALYNALEALGATPIIVCGPPVSQALMDEYRVHEIRVGEHQERTLEAFQALYQYNPDAVLSIERPGQAADGGYYNMRGESISERTACFDTFVLNAKCPTIGIGDGGNEIGMGNIQDALKDLDIMASATQVDELLIADVSNWGAYGIIAFLSLWNDKDLLADIKPLEILEYLSKLGSVDGVTRINELTEDGLPVDEGNQIIAELRKLTGFA</sequence>
<dbReference type="OrthoDB" id="1668885at2"/>
<keyword evidence="3" id="KW-1185">Reference proteome</keyword>
<evidence type="ECO:0000259" key="1">
    <source>
        <dbReference type="Pfam" id="PF14336"/>
    </source>
</evidence>
<protein>
    <recommendedName>
        <fullName evidence="1">D-glutamate cyclase-like C-terminal domain-containing protein</fullName>
    </recommendedName>
</protein>
<reference evidence="2 3" key="1">
    <citation type="submission" date="2006-02" db="EMBL/GenBank/DDBJ databases">
        <authorList>
            <person name="Pinhassi J."/>
            <person name="Pedros-Alio C."/>
            <person name="Ferriera S."/>
            <person name="Johnson J."/>
            <person name="Kravitz S."/>
            <person name="Halpern A."/>
            <person name="Remington K."/>
            <person name="Beeson K."/>
            <person name="Tran B."/>
            <person name="Rogers Y.-H."/>
            <person name="Friedman R."/>
            <person name="Venter J.C."/>
        </authorList>
    </citation>
    <scope>NUCLEOTIDE SEQUENCE [LARGE SCALE GENOMIC DNA]</scope>
    <source>
        <strain evidence="2 3">MED92</strain>
    </source>
</reference>
<feature type="domain" description="D-glutamate cyclase-like C-terminal" evidence="1">
    <location>
        <begin position="15"/>
        <end position="276"/>
    </location>
</feature>
<dbReference type="Gene3D" id="3.90.1640.20">
    <property type="entry name" value="TON_0340"/>
    <property type="match status" value="1"/>
</dbReference>